<feature type="transmembrane region" description="Helical" evidence="7">
    <location>
        <begin position="268"/>
        <end position="290"/>
    </location>
</feature>
<evidence type="ECO:0000256" key="3">
    <source>
        <dbReference type="ARBA" id="ARBA00022692"/>
    </source>
</evidence>
<dbReference type="EMBL" id="CP000360">
    <property type="protein sequence ID" value="ABF39375.1"/>
    <property type="molecule type" value="Genomic_DNA"/>
</dbReference>
<feature type="domain" description="MacB-like periplasmic core" evidence="9">
    <location>
        <begin position="23"/>
        <end position="234"/>
    </location>
</feature>
<evidence type="ECO:0000256" key="2">
    <source>
        <dbReference type="ARBA" id="ARBA00022475"/>
    </source>
</evidence>
<evidence type="ECO:0000256" key="5">
    <source>
        <dbReference type="ARBA" id="ARBA00023136"/>
    </source>
</evidence>
<gene>
    <name evidence="10" type="ordered locus">Acid345_0370</name>
</gene>
<sequence>MMTGLLQDLRYAWRQLRKSPGFTAVAVLTLALGIGANAVVLAAVQSVLIAPLPYRDADRIIALNTQFTNEGRSINRVTGADLMDIEAQSKSFEQVAYYFGGEMGVQLPDHAAFTGVQGATANFANVFGVTPVAGRLFNDSEATHSALINANFARDNFGSVEAAVGKSLSVEGTTYDIVGVLPGEFSFPKGTQVWMGVSDTPEAEWSHRTSYNFRSVAKVKAGVSMTAAQSELNTIGDRLRIAYPADNKNKAFLAVSLQEQLVGKVRPMFLLLVGAVALILLIACVNVAHLQLARATTRTKEVALRSALGASRTRVVRQVFLESLVLAFLGAGVGLLIAVPLLRSFLRLAPTDIPRLNEVHISAPAIALIAVVSVIATLLSGVAPAWQSLRLNVNESLKQDTSRGMVGRGVSKLRNVLVVAEIALTFVLAAGAGLLVRTMIKLNATDPGYRSDHLLVMYVHAPAKGLLENLQRTQQMETLFDQLRAVPGVTAVAGVMGLPAGQYGSNGGYQISGQTLPASLDDLPQANWALSSPQYFSTMGIPLLRGRDFQKSDTHDSEPVAIISDAMAKQSFGNSDPIGRQLRCGLDEESGKWMTIVGVVGDVRQDSPASTPRATLYLPLKQHPFRANELQVVMHTELPPLTLMETARKMVQGMDPRIATKFTTMDSMLAESTATPRFRSWLVGGFASLGLILAMLGIYGVMAYTVAQRTFEVGVRMTFGAQPGDILGMVLGRAMRLTVIGVVVGLVLAAASSRLIASMLFGVPAEDPVSFGVACGLLALVALAAAYFPARRAASVNPLTAIRYE</sequence>
<dbReference type="EnsemblBacteria" id="ABF39375">
    <property type="protein sequence ID" value="ABF39375"/>
    <property type="gene ID" value="Acid345_0370"/>
</dbReference>
<dbReference type="STRING" id="204669.Acid345_0370"/>
<evidence type="ECO:0000256" key="4">
    <source>
        <dbReference type="ARBA" id="ARBA00022989"/>
    </source>
</evidence>
<feature type="domain" description="ABC3 transporter permease C-terminal" evidence="8">
    <location>
        <begin position="686"/>
        <end position="798"/>
    </location>
</feature>
<dbReference type="Pfam" id="PF02687">
    <property type="entry name" value="FtsX"/>
    <property type="match status" value="2"/>
</dbReference>
<dbReference type="GO" id="GO:0005886">
    <property type="term" value="C:plasma membrane"/>
    <property type="evidence" value="ECO:0007669"/>
    <property type="project" value="UniProtKB-SubCell"/>
</dbReference>
<feature type="transmembrane region" description="Helical" evidence="7">
    <location>
        <begin position="361"/>
        <end position="382"/>
    </location>
</feature>
<keyword evidence="11" id="KW-1185">Reference proteome</keyword>
<name>Q1IUS5_KORVE</name>
<dbReference type="PANTHER" id="PTHR30572">
    <property type="entry name" value="MEMBRANE COMPONENT OF TRANSPORTER-RELATED"/>
    <property type="match status" value="1"/>
</dbReference>
<evidence type="ECO:0000259" key="8">
    <source>
        <dbReference type="Pfam" id="PF02687"/>
    </source>
</evidence>
<feature type="transmembrane region" description="Helical" evidence="7">
    <location>
        <begin position="681"/>
        <end position="707"/>
    </location>
</feature>
<feature type="transmembrane region" description="Helical" evidence="7">
    <location>
        <begin position="769"/>
        <end position="788"/>
    </location>
</feature>
<dbReference type="Proteomes" id="UP000002432">
    <property type="component" value="Chromosome"/>
</dbReference>
<accession>Q1IUS5</accession>
<dbReference type="InterPro" id="IPR050250">
    <property type="entry name" value="Macrolide_Exporter_MacB"/>
</dbReference>
<feature type="transmembrane region" description="Helical" evidence="7">
    <location>
        <begin position="319"/>
        <end position="341"/>
    </location>
</feature>
<dbReference type="InterPro" id="IPR017800">
    <property type="entry name" value="ADOP"/>
</dbReference>
<feature type="domain" description="ABC3 transporter permease C-terminal" evidence="8">
    <location>
        <begin position="275"/>
        <end position="392"/>
    </location>
</feature>
<evidence type="ECO:0000313" key="10">
    <source>
        <dbReference type="EMBL" id="ABF39375.1"/>
    </source>
</evidence>
<evidence type="ECO:0000256" key="6">
    <source>
        <dbReference type="ARBA" id="ARBA00038076"/>
    </source>
</evidence>
<keyword evidence="2" id="KW-1003">Cell membrane</keyword>
<dbReference type="GO" id="GO:0022857">
    <property type="term" value="F:transmembrane transporter activity"/>
    <property type="evidence" value="ECO:0007669"/>
    <property type="project" value="TreeGrafter"/>
</dbReference>
<keyword evidence="4 7" id="KW-1133">Transmembrane helix</keyword>
<organism evidence="10 11">
    <name type="scientific">Koribacter versatilis (strain Ellin345)</name>
    <dbReference type="NCBI Taxonomy" id="204669"/>
    <lineage>
        <taxon>Bacteria</taxon>
        <taxon>Pseudomonadati</taxon>
        <taxon>Acidobacteriota</taxon>
        <taxon>Terriglobia</taxon>
        <taxon>Terriglobales</taxon>
        <taxon>Candidatus Korobacteraceae</taxon>
        <taxon>Candidatus Korobacter</taxon>
    </lineage>
</organism>
<dbReference type="NCBIfam" id="TIGR03434">
    <property type="entry name" value="ADOP"/>
    <property type="match status" value="1"/>
</dbReference>
<reference evidence="10 11" key="1">
    <citation type="journal article" date="2009" name="Appl. Environ. Microbiol.">
        <title>Three genomes from the phylum Acidobacteria provide insight into the lifestyles of these microorganisms in soils.</title>
        <authorList>
            <person name="Ward N.L."/>
            <person name="Challacombe J.F."/>
            <person name="Janssen P.H."/>
            <person name="Henrissat B."/>
            <person name="Coutinho P.M."/>
            <person name="Wu M."/>
            <person name="Xie G."/>
            <person name="Haft D.H."/>
            <person name="Sait M."/>
            <person name="Badger J."/>
            <person name="Barabote R.D."/>
            <person name="Bradley B."/>
            <person name="Brettin T.S."/>
            <person name="Brinkac L.M."/>
            <person name="Bruce D."/>
            <person name="Creasy T."/>
            <person name="Daugherty S.C."/>
            <person name="Davidsen T.M."/>
            <person name="DeBoy R.T."/>
            <person name="Detter J.C."/>
            <person name="Dodson R.J."/>
            <person name="Durkin A.S."/>
            <person name="Ganapathy A."/>
            <person name="Gwinn-Giglio M."/>
            <person name="Han C.S."/>
            <person name="Khouri H."/>
            <person name="Kiss H."/>
            <person name="Kothari S.P."/>
            <person name="Madupu R."/>
            <person name="Nelson K.E."/>
            <person name="Nelson W.C."/>
            <person name="Paulsen I."/>
            <person name="Penn K."/>
            <person name="Ren Q."/>
            <person name="Rosovitz M.J."/>
            <person name="Selengut J.D."/>
            <person name="Shrivastava S."/>
            <person name="Sullivan S.A."/>
            <person name="Tapia R."/>
            <person name="Thompson L.S."/>
            <person name="Watkins K.L."/>
            <person name="Yang Q."/>
            <person name="Yu C."/>
            <person name="Zafar N."/>
            <person name="Zhou L."/>
            <person name="Kuske C.R."/>
        </authorList>
    </citation>
    <scope>NUCLEOTIDE SEQUENCE [LARGE SCALE GENOMIC DNA]</scope>
    <source>
        <strain evidence="10 11">Ellin345</strain>
    </source>
</reference>
<feature type="domain" description="MacB-like periplasmic core" evidence="9">
    <location>
        <begin position="447"/>
        <end position="627"/>
    </location>
</feature>
<dbReference type="KEGG" id="aba:Acid345_0370"/>
<protein>
    <submittedName>
        <fullName evidence="10">ABC efflux pump, inner membrane subunit</fullName>
    </submittedName>
</protein>
<evidence type="ECO:0000313" key="11">
    <source>
        <dbReference type="Proteomes" id="UP000002432"/>
    </source>
</evidence>
<keyword evidence="3 7" id="KW-0812">Transmembrane</keyword>
<feature type="transmembrane region" description="Helical" evidence="7">
    <location>
        <begin position="415"/>
        <end position="436"/>
    </location>
</feature>
<comment type="similarity">
    <text evidence="6">Belongs to the ABC-4 integral membrane protein family.</text>
</comment>
<dbReference type="InterPro" id="IPR025857">
    <property type="entry name" value="MacB_PCD"/>
</dbReference>
<dbReference type="Pfam" id="PF12704">
    <property type="entry name" value="MacB_PCD"/>
    <property type="match status" value="2"/>
</dbReference>
<dbReference type="InterPro" id="IPR003838">
    <property type="entry name" value="ABC3_permease_C"/>
</dbReference>
<dbReference type="OrthoDB" id="103070at2"/>
<dbReference type="eggNOG" id="COG0577">
    <property type="taxonomic scope" value="Bacteria"/>
</dbReference>
<proteinExistence type="inferred from homology"/>
<evidence type="ECO:0000256" key="1">
    <source>
        <dbReference type="ARBA" id="ARBA00004651"/>
    </source>
</evidence>
<dbReference type="RefSeq" id="WP_011521177.1">
    <property type="nucleotide sequence ID" value="NC_008009.1"/>
</dbReference>
<evidence type="ECO:0000259" key="9">
    <source>
        <dbReference type="Pfam" id="PF12704"/>
    </source>
</evidence>
<dbReference type="AlphaFoldDB" id="Q1IUS5"/>
<dbReference type="PANTHER" id="PTHR30572:SF4">
    <property type="entry name" value="ABC TRANSPORTER PERMEASE YTRF"/>
    <property type="match status" value="1"/>
</dbReference>
<evidence type="ECO:0000256" key="7">
    <source>
        <dbReference type="SAM" id="Phobius"/>
    </source>
</evidence>
<dbReference type="HOGENOM" id="CLU_009433_1_0_0"/>
<feature type="transmembrane region" description="Helical" evidence="7">
    <location>
        <begin position="737"/>
        <end position="757"/>
    </location>
</feature>
<keyword evidence="5 7" id="KW-0472">Membrane</keyword>
<comment type="subcellular location">
    <subcellularLocation>
        <location evidence="1">Cell membrane</location>
        <topology evidence="1">Multi-pass membrane protein</topology>
    </subcellularLocation>
</comment>